<evidence type="ECO:0000313" key="3">
    <source>
        <dbReference type="EMBL" id="QGA74375.1"/>
    </source>
</evidence>
<keyword evidence="1" id="KW-0175">Coiled coil</keyword>
<evidence type="ECO:0000256" key="2">
    <source>
        <dbReference type="SAM" id="Phobius"/>
    </source>
</evidence>
<keyword evidence="2" id="KW-1133">Transmembrane helix</keyword>
<sequence>MIKKNFNNYNYRSLDLSTLGMKDTTSFCLLTCLSTARHGTNKSIFTFSNTNPRLVSPAIRLSERYTSLVIYRLSGKNPTALILLAKTNTNLVCRRSFSASPSSLAPLNQNKKIFYKFGLVFSKNNLLKHMTLKNISWGLFTIFITTSIRYSGFVSYILILVVGYSVEWVCWALSGVLALFVKLPFRGVFDAIEFPSVDWKLLKYSYLKHLLKGLWNGVDSSDSNKIMMMLPAENLADMKPSYKVLDPKKSTVNTMNNPMNNPGNNPNQTQGGGYFKYRCAFWLTHNCTGWSWVNNDPCANCLGDGLETFQAFSSRMIMKDKNITAERLRELYNQEHAEATNRRIEKIKDKAKQTQDYKKFLAESELKKKRLEAKQIAFEKELEGIEAKRLENQNLKRLSYTPVWGLADEKAKDLADKQKISYEDAWTHIHREGIHEVDSGRVMDDQTKRLVLKRAEDAARLEAERARSLNIEQASRVPQAKKGE</sequence>
<dbReference type="EMBL" id="MK163638">
    <property type="protein sequence ID" value="QGA74375.1"/>
    <property type="molecule type" value="Genomic_DNA"/>
</dbReference>
<evidence type="ECO:0000256" key="1">
    <source>
        <dbReference type="SAM" id="Coils"/>
    </source>
</evidence>
<name>A0A5Q0U1L0_MONFR</name>
<proteinExistence type="predicted"/>
<reference evidence="3" key="2">
    <citation type="journal article" date="2019" name="Mitochondrial DNA Part B Resour">
        <title>Complete mitochondrial genome of plant pathogen Monilinia fructicola (Sclerotiniaceae, Helotiales).</title>
        <authorList>
            <person name="Ma Y."/>
            <person name="Huang L."/>
            <person name="Abuduaini A."/>
            <person name="Zhou H."/>
            <person name="Wang Y."/>
            <person name="Suo F."/>
        </authorList>
    </citation>
    <scope>NUCLEOTIDE SEQUENCE</scope>
</reference>
<geneLocation type="mitochondrion" evidence="3"/>
<organism evidence="3">
    <name type="scientific">Monilinia fructicola</name>
    <name type="common">Brown rot fungus</name>
    <name type="synonym">Ciboria fructicola</name>
    <dbReference type="NCBI Taxonomy" id="38448"/>
    <lineage>
        <taxon>Eukaryota</taxon>
        <taxon>Fungi</taxon>
        <taxon>Dikarya</taxon>
        <taxon>Ascomycota</taxon>
        <taxon>Pezizomycotina</taxon>
        <taxon>Leotiomycetes</taxon>
        <taxon>Helotiales</taxon>
        <taxon>Sclerotiniaceae</taxon>
        <taxon>Monilinia</taxon>
    </lineage>
</organism>
<keyword evidence="3" id="KW-0496">Mitochondrion</keyword>
<keyword evidence="2" id="KW-0472">Membrane</keyword>
<feature type="coiled-coil region" evidence="1">
    <location>
        <begin position="337"/>
        <end position="388"/>
    </location>
</feature>
<gene>
    <name evidence="3" type="primary">ORF484</name>
</gene>
<keyword evidence="2" id="KW-0812">Transmembrane</keyword>
<accession>A0A5Q0U1L0</accession>
<reference evidence="3" key="1">
    <citation type="submission" date="2018-11" db="EMBL/GenBank/DDBJ databases">
        <authorList>
            <person name="Ma F.Y."/>
            <person name="Suo F.Y."/>
        </authorList>
    </citation>
    <scope>NUCLEOTIDE SEQUENCE</scope>
</reference>
<protein>
    <submittedName>
        <fullName evidence="3">Uncharacterized protein</fullName>
    </submittedName>
</protein>
<feature type="transmembrane region" description="Helical" evidence="2">
    <location>
        <begin position="156"/>
        <end position="181"/>
    </location>
</feature>
<dbReference type="AlphaFoldDB" id="A0A5Q0U1L0"/>